<keyword evidence="2" id="KW-1133">Transmembrane helix</keyword>
<comment type="caution">
    <text evidence="3">The sequence shown here is derived from an EMBL/GenBank/DDBJ whole genome shotgun (WGS) entry which is preliminary data.</text>
</comment>
<evidence type="ECO:0000313" key="4">
    <source>
        <dbReference type="Proteomes" id="UP001595701"/>
    </source>
</evidence>
<proteinExistence type="predicted"/>
<protein>
    <recommendedName>
        <fullName evidence="5">Fibrillarin</fullName>
    </recommendedName>
</protein>
<feature type="compositionally biased region" description="Basic and acidic residues" evidence="1">
    <location>
        <begin position="574"/>
        <end position="585"/>
    </location>
</feature>
<dbReference type="Proteomes" id="UP001595701">
    <property type="component" value="Unassembled WGS sequence"/>
</dbReference>
<keyword evidence="4" id="KW-1185">Reference proteome</keyword>
<reference evidence="4" key="1">
    <citation type="journal article" date="2019" name="Int. J. Syst. Evol. Microbiol.">
        <title>The Global Catalogue of Microorganisms (GCM) 10K type strain sequencing project: providing services to taxonomists for standard genome sequencing and annotation.</title>
        <authorList>
            <consortium name="The Broad Institute Genomics Platform"/>
            <consortium name="The Broad Institute Genome Sequencing Center for Infectious Disease"/>
            <person name="Wu L."/>
            <person name="Ma J."/>
        </authorList>
    </citation>
    <scope>NUCLEOTIDE SEQUENCE [LARGE SCALE GENOMIC DNA]</scope>
    <source>
        <strain evidence="4">CGMCC 4.7035</strain>
    </source>
</reference>
<accession>A0ABV7SGU5</accession>
<evidence type="ECO:0000313" key="3">
    <source>
        <dbReference type="EMBL" id="MFC3575836.1"/>
    </source>
</evidence>
<feature type="compositionally biased region" description="Gly residues" evidence="1">
    <location>
        <begin position="379"/>
        <end position="388"/>
    </location>
</feature>
<sequence length="593" mass="62330">MAAVGVAATGQGQTSTADLVLPLIAAVAAVAVAVYASLRRRRRMTTRTTPGGATPTVVSLDELDRRARRSLVETDDCVRTSREELRCVAAQLGDVAVRLHAEAVEFAAAELSAAFRARQRLDDGEGATRTLLEEILARCEAAGRRLDEEAAGLDRTRALERTVRDALEHAEARFRELAARIADADGTLVGLRERYALSAYLPVAGHDEQAKDRLVFTMTCLNRSRQDLDRGDTQNAVVHLRAAEAAVDQAALLVDGIARLAAALATATERLPTALTDTESALAEAREQVGTESARGDLRGRIAYGESVLAGVRSEMGGERTTGADANTGGKEPGGGDRTEGGEDTGEAATGESGADTRETTGETGAHTPETTGVEGADSEGGCGGSGQGEVDRRRMNGAEGARGGRRARDPYDPVDALRRIEQVAVGLDRALWREPPGGSHALGRLERALLTARCTVGAASDYVTTHRGAIGCEARTRLAEAERRLRDAENTDVPPVPSPADALTDAREADALARQARQLAERDVRAYGTPYGEGLWTGGAVLGGILLDASHRRAEGPGHPGDGGPASYGGPDTRGRRDGGELFRPRPARPGG</sequence>
<keyword evidence="2" id="KW-0812">Transmembrane</keyword>
<gene>
    <name evidence="3" type="ORF">ACFOZ0_21650</name>
</gene>
<evidence type="ECO:0000256" key="2">
    <source>
        <dbReference type="SAM" id="Phobius"/>
    </source>
</evidence>
<keyword evidence="2" id="KW-0472">Membrane</keyword>
<evidence type="ECO:0000256" key="1">
    <source>
        <dbReference type="SAM" id="MobiDB-lite"/>
    </source>
</evidence>
<feature type="transmembrane region" description="Helical" evidence="2">
    <location>
        <begin position="19"/>
        <end position="38"/>
    </location>
</feature>
<dbReference type="EMBL" id="JBHRWR010000016">
    <property type="protein sequence ID" value="MFC3575836.1"/>
    <property type="molecule type" value="Genomic_DNA"/>
</dbReference>
<feature type="region of interest" description="Disordered" evidence="1">
    <location>
        <begin position="313"/>
        <end position="411"/>
    </location>
</feature>
<feature type="region of interest" description="Disordered" evidence="1">
    <location>
        <begin position="552"/>
        <end position="593"/>
    </location>
</feature>
<evidence type="ECO:0008006" key="5">
    <source>
        <dbReference type="Google" id="ProtNLM"/>
    </source>
</evidence>
<dbReference type="RefSeq" id="WP_310765980.1">
    <property type="nucleotide sequence ID" value="NZ_JBHRWR010000016.1"/>
</dbReference>
<feature type="compositionally biased region" description="Gly residues" evidence="1">
    <location>
        <begin position="559"/>
        <end position="568"/>
    </location>
</feature>
<name>A0ABV7SGU5_9ACTN</name>
<organism evidence="3 4">
    <name type="scientific">Streptomyces yaanensis</name>
    <dbReference type="NCBI Taxonomy" id="1142239"/>
    <lineage>
        <taxon>Bacteria</taxon>
        <taxon>Bacillati</taxon>
        <taxon>Actinomycetota</taxon>
        <taxon>Actinomycetes</taxon>
        <taxon>Kitasatosporales</taxon>
        <taxon>Streptomycetaceae</taxon>
        <taxon>Streptomyces</taxon>
    </lineage>
</organism>